<protein>
    <recommendedName>
        <fullName evidence="4">Phage holin family protein</fullName>
    </recommendedName>
</protein>
<keyword evidence="1" id="KW-1133">Transmembrane helix</keyword>
<feature type="transmembrane region" description="Helical" evidence="1">
    <location>
        <begin position="39"/>
        <end position="62"/>
    </location>
</feature>
<sequence length="134" mass="14442">MKSLIKIYIASTLSLYLASVAFSGIQLSKGINSLLLTGVGLSILSLLVKPLINLLLLPLNLITFGLFRWVSSAIALYLVTLIVPGFKIIGFSFLGLSSKWIDIPSVNLSGLLAIIAFSLVISVISSILHWLISR</sequence>
<dbReference type="PANTHER" id="PTHR37309">
    <property type="entry name" value="SLR0284 PROTEIN"/>
    <property type="match status" value="1"/>
</dbReference>
<evidence type="ECO:0000313" key="3">
    <source>
        <dbReference type="Proteomes" id="UP000229847"/>
    </source>
</evidence>
<dbReference type="InterPro" id="IPR007165">
    <property type="entry name" value="Phage_holin_4_2"/>
</dbReference>
<dbReference type="PANTHER" id="PTHR37309:SF1">
    <property type="entry name" value="SLR0284 PROTEIN"/>
    <property type="match status" value="1"/>
</dbReference>
<evidence type="ECO:0008006" key="4">
    <source>
        <dbReference type="Google" id="ProtNLM"/>
    </source>
</evidence>
<dbReference type="EMBL" id="PCSW01000009">
    <property type="protein sequence ID" value="PIP57951.1"/>
    <property type="molecule type" value="Genomic_DNA"/>
</dbReference>
<dbReference type="AlphaFoldDB" id="A0A2H0BJY0"/>
<keyword evidence="1" id="KW-0472">Membrane</keyword>
<gene>
    <name evidence="2" type="ORF">COX03_00320</name>
</gene>
<feature type="transmembrane region" description="Helical" evidence="1">
    <location>
        <begin position="108"/>
        <end position="132"/>
    </location>
</feature>
<keyword evidence="1" id="KW-0812">Transmembrane</keyword>
<evidence type="ECO:0000313" key="2">
    <source>
        <dbReference type="EMBL" id="PIP57951.1"/>
    </source>
</evidence>
<feature type="transmembrane region" description="Helical" evidence="1">
    <location>
        <begin position="7"/>
        <end position="27"/>
    </location>
</feature>
<reference evidence="2 3" key="1">
    <citation type="submission" date="2017-09" db="EMBL/GenBank/DDBJ databases">
        <title>Depth-based differentiation of microbial function through sediment-hosted aquifers and enrichment of novel symbionts in the deep terrestrial subsurface.</title>
        <authorList>
            <person name="Probst A.J."/>
            <person name="Ladd B."/>
            <person name="Jarett J.K."/>
            <person name="Geller-Mcgrath D.E."/>
            <person name="Sieber C.M."/>
            <person name="Emerson J.B."/>
            <person name="Anantharaman K."/>
            <person name="Thomas B.C."/>
            <person name="Malmstrom R."/>
            <person name="Stieglmeier M."/>
            <person name="Klingl A."/>
            <person name="Woyke T."/>
            <person name="Ryan C.M."/>
            <person name="Banfield J.F."/>
        </authorList>
    </citation>
    <scope>NUCLEOTIDE SEQUENCE [LARGE SCALE GENOMIC DNA]</scope>
    <source>
        <strain evidence="2">CG22_combo_CG10-13_8_21_14_all_39_10</strain>
    </source>
</reference>
<dbReference type="Proteomes" id="UP000229847">
    <property type="component" value="Unassembled WGS sequence"/>
</dbReference>
<evidence type="ECO:0000256" key="1">
    <source>
        <dbReference type="SAM" id="Phobius"/>
    </source>
</evidence>
<name>A0A2H0BJY0_9BACT</name>
<accession>A0A2H0BJY0</accession>
<feature type="transmembrane region" description="Helical" evidence="1">
    <location>
        <begin position="74"/>
        <end position="96"/>
    </location>
</feature>
<comment type="caution">
    <text evidence="2">The sequence shown here is derived from an EMBL/GenBank/DDBJ whole genome shotgun (WGS) entry which is preliminary data.</text>
</comment>
<organism evidence="2 3">
    <name type="scientific">Candidatus Woesebacteria bacterium CG22_combo_CG10-13_8_21_14_all_39_10</name>
    <dbReference type="NCBI Taxonomy" id="1975059"/>
    <lineage>
        <taxon>Bacteria</taxon>
        <taxon>Candidatus Woeseibacteriota</taxon>
    </lineage>
</organism>
<proteinExistence type="predicted"/>
<dbReference type="Pfam" id="PF04020">
    <property type="entry name" value="Phage_holin_4_2"/>
    <property type="match status" value="1"/>
</dbReference>